<evidence type="ECO:0008006" key="4">
    <source>
        <dbReference type="Google" id="ProtNLM"/>
    </source>
</evidence>
<keyword evidence="1" id="KW-0812">Transmembrane</keyword>
<comment type="caution">
    <text evidence="2">The sequence shown here is derived from an EMBL/GenBank/DDBJ whole genome shotgun (WGS) entry which is preliminary data.</text>
</comment>
<name>A0A8T4LHQ7_9ARCH</name>
<sequence>MALTLLAGELGELTQTAGQQAAQATSLFSNLTGNWWVLVAGIALIAGTVLLVGYLKNLLANSVIGLVAWAVLHYLLGVQLPFWPSLVVSAIFGLAGIGVLLVLRFLGIAF</sequence>
<proteinExistence type="predicted"/>
<protein>
    <recommendedName>
        <fullName evidence="4">Pro-sigmaK processing inhibitor BofA family protein</fullName>
    </recommendedName>
</protein>
<feature type="transmembrane region" description="Helical" evidence="1">
    <location>
        <begin position="35"/>
        <end position="53"/>
    </location>
</feature>
<accession>A0A8T4LHQ7</accession>
<reference evidence="2" key="1">
    <citation type="submission" date="2021-03" db="EMBL/GenBank/DDBJ databases">
        <authorList>
            <person name="Jaffe A."/>
        </authorList>
    </citation>
    <scope>NUCLEOTIDE SEQUENCE</scope>
    <source>
        <strain evidence="2">RIFCSPLOWO2_01_FULL_58_19</strain>
    </source>
</reference>
<dbReference type="AlphaFoldDB" id="A0A8T4LHQ7"/>
<dbReference type="EMBL" id="JAGVWE010000002">
    <property type="protein sequence ID" value="MBS3062416.1"/>
    <property type="molecule type" value="Genomic_DNA"/>
</dbReference>
<keyword evidence="1" id="KW-1133">Transmembrane helix</keyword>
<evidence type="ECO:0000313" key="2">
    <source>
        <dbReference type="EMBL" id="MBS3062416.1"/>
    </source>
</evidence>
<evidence type="ECO:0000313" key="3">
    <source>
        <dbReference type="Proteomes" id="UP000678237"/>
    </source>
</evidence>
<feature type="transmembrane region" description="Helical" evidence="1">
    <location>
        <begin position="58"/>
        <end position="76"/>
    </location>
</feature>
<dbReference type="Proteomes" id="UP000678237">
    <property type="component" value="Unassembled WGS sequence"/>
</dbReference>
<feature type="transmembrane region" description="Helical" evidence="1">
    <location>
        <begin position="82"/>
        <end position="106"/>
    </location>
</feature>
<reference evidence="2" key="2">
    <citation type="submission" date="2021-05" db="EMBL/GenBank/DDBJ databases">
        <title>Protein family content uncovers lineage relationships and bacterial pathway maintenance mechanisms in DPANN archaea.</title>
        <authorList>
            <person name="Castelle C.J."/>
            <person name="Meheust R."/>
            <person name="Jaffe A.L."/>
            <person name="Seitz K."/>
            <person name="Gong X."/>
            <person name="Baker B.J."/>
            <person name="Banfield J.F."/>
        </authorList>
    </citation>
    <scope>NUCLEOTIDE SEQUENCE</scope>
    <source>
        <strain evidence="2">RIFCSPLOWO2_01_FULL_58_19</strain>
    </source>
</reference>
<gene>
    <name evidence="2" type="ORF">J4203_00960</name>
</gene>
<keyword evidence="1" id="KW-0472">Membrane</keyword>
<evidence type="ECO:0000256" key="1">
    <source>
        <dbReference type="SAM" id="Phobius"/>
    </source>
</evidence>
<organism evidence="2 3">
    <name type="scientific">Candidatus Iainarchaeum sp</name>
    <dbReference type="NCBI Taxonomy" id="3101447"/>
    <lineage>
        <taxon>Archaea</taxon>
        <taxon>Candidatus Iainarchaeota</taxon>
        <taxon>Candidatus Iainarchaeia</taxon>
        <taxon>Candidatus Iainarchaeales</taxon>
        <taxon>Candidatus Iainarchaeaceae</taxon>
        <taxon>Candidatus Iainarchaeum</taxon>
    </lineage>
</organism>